<name>A8E720_DROME</name>
<accession>A8E720</accession>
<proteinExistence type="evidence at transcript level"/>
<organism evidence="1">
    <name type="scientific">Drosophila melanogaster</name>
    <name type="common">Fruit fly</name>
    <dbReference type="NCBI Taxonomy" id="7227"/>
    <lineage>
        <taxon>Eukaryota</taxon>
        <taxon>Metazoa</taxon>
        <taxon>Ecdysozoa</taxon>
        <taxon>Arthropoda</taxon>
        <taxon>Hexapoda</taxon>
        <taxon>Insecta</taxon>
        <taxon>Pterygota</taxon>
        <taxon>Neoptera</taxon>
        <taxon>Endopterygota</taxon>
        <taxon>Diptera</taxon>
        <taxon>Brachycera</taxon>
        <taxon>Muscomorpha</taxon>
        <taxon>Ephydroidea</taxon>
        <taxon>Drosophilidae</taxon>
        <taxon>Drosophila</taxon>
        <taxon>Sophophora</taxon>
    </lineage>
</organism>
<dbReference type="EMBL" id="BT030962">
    <property type="protein sequence ID" value="ABV82344.1"/>
    <property type="molecule type" value="mRNA"/>
</dbReference>
<sequence length="112" mass="13073">AFSGEDDEDERRKAAGSWRWHPIHAKHRSLPADQLRVVHQAEQDYHGPGTDRDCRGLRLHRVYEVQVRELGILCGCPGERTGEVHQEEVELGAVIRRFWWKHLYYLVAQFGT</sequence>
<dbReference type="AlphaFoldDB" id="A8E720"/>
<feature type="non-terminal residue" evidence="1">
    <location>
        <position position="1"/>
    </location>
</feature>
<reference evidence="1" key="1">
    <citation type="submission" date="2007-10" db="EMBL/GenBank/DDBJ databases">
        <authorList>
            <person name="Stapleton M."/>
            <person name="Carlson J."/>
            <person name="Frise E."/>
            <person name="Kapadia B."/>
            <person name="Park S."/>
            <person name="Wan K."/>
            <person name="Yu C."/>
            <person name="Celniker S."/>
        </authorList>
    </citation>
    <scope>NUCLEOTIDE SEQUENCE</scope>
</reference>
<protein>
    <submittedName>
        <fullName evidence="1">IP20115p</fullName>
    </submittedName>
</protein>
<evidence type="ECO:0000313" key="1">
    <source>
        <dbReference type="EMBL" id="ABV82344.1"/>
    </source>
</evidence>